<evidence type="ECO:0000259" key="2">
    <source>
        <dbReference type="Pfam" id="PF26138"/>
    </source>
</evidence>
<reference evidence="3" key="3">
    <citation type="submission" date="2006-01" db="EMBL/GenBank/DDBJ databases">
        <authorList>
            <person name="Buell R."/>
        </authorList>
    </citation>
    <scope>NUCLEOTIDE SEQUENCE</scope>
</reference>
<organism evidence="3">
    <name type="scientific">Oryza sativa subsp. japonica</name>
    <name type="common">Rice</name>
    <dbReference type="NCBI Taxonomy" id="39947"/>
    <lineage>
        <taxon>Eukaryota</taxon>
        <taxon>Viridiplantae</taxon>
        <taxon>Streptophyta</taxon>
        <taxon>Embryophyta</taxon>
        <taxon>Tracheophyta</taxon>
        <taxon>Spermatophyta</taxon>
        <taxon>Magnoliopsida</taxon>
        <taxon>Liliopsida</taxon>
        <taxon>Poales</taxon>
        <taxon>Poaceae</taxon>
        <taxon>BOP clade</taxon>
        <taxon>Oryzoideae</taxon>
        <taxon>Oryzeae</taxon>
        <taxon>Oryzinae</taxon>
        <taxon>Oryza</taxon>
        <taxon>Oryza sativa</taxon>
    </lineage>
</organism>
<feature type="region of interest" description="Disordered" evidence="1">
    <location>
        <begin position="352"/>
        <end position="376"/>
    </location>
</feature>
<dbReference type="HOGENOM" id="CLU_104041_0_0_1"/>
<dbReference type="InterPro" id="IPR058353">
    <property type="entry name" value="DUF8040"/>
</dbReference>
<reference evidence="3" key="1">
    <citation type="journal article" date="2005" name="BMC Biol.">
        <title>The sequence of rice chromosomes 11 and 12, rich in disease resistance genes and recent gene duplications.</title>
        <authorList>
            <consortium name="The rice chromosomes 11 and 12 sequencing consortia"/>
        </authorList>
    </citation>
    <scope>NUCLEOTIDE SEQUENCE [LARGE SCALE GENOMIC DNA]</scope>
</reference>
<dbReference type="PANTHER" id="PTHR47069">
    <property type="match status" value="1"/>
</dbReference>
<evidence type="ECO:0000256" key="1">
    <source>
        <dbReference type="SAM" id="MobiDB-lite"/>
    </source>
</evidence>
<sequence length="713" mass="79941">MAVDARGGKAAAYRQRRSAATTVTAAQAPTRHTAWCGGTEGGPAARRQRRGGTKTAAWRHENDGAVVRVEGRRREWSGENGEGCYTHPVASSRRGPRFIRTARKHVVGSSTVFHFHYLAPLRQLPVLLPALDRFRWSLRVRRGVRVFRNVPLKFIPEHHAVYSGRIVTLNKSGVVGHRPAPPPVLQEAQILDVDDLTNLALLPPSPEPSLGPRRRGKRIMTPSYSSGGNSKGTRRDSTGDAFNRLADLRVQSNESKARREEQKQAKSARACMEMLKADGISMQDPIYHTILRMFRDGYLCEFFIEDCTTPEGRMYFIQLHGAPDLTPDPLLFAPPPPPTCSGHVEGWYKRFSPHDDDGSDGANGGADGAAMNMSTSERSYGSKDGYYSEEEDSFLDMLVAALKAKLCVRAARWVSQQSGMEWVMETMENPSQCQAIFRLMPDQIHALFGLLTNRYNLHGSIEVCPMEALGIFLYIMAGGNSNRATNNRMVRSGSTVSKYIHRVLNAVYAADINKPVDPNFARVHYRVQNDEEFQPFAGKYFLVDSGYASRYRFLPPYPHVWYHLDEFAEPIVQWIPHRFRCSTLRGWNDVPNRAAAMNTLRDTIADEVYNSSRLLYSCTAREAEQQPFGCLTDSCTDSLTVLKRRFLTPFLLCCHTALNCFPAAVAPLTLPLNCVCMFSHLKNVREENEGKLLVTMPLHHTNEPELVVALLLP</sequence>
<proteinExistence type="predicted"/>
<name>Q2R4D0_ORYSJ</name>
<dbReference type="PANTHER" id="PTHR47069:SF11">
    <property type="entry name" value="OS04G0275550 PROTEIN"/>
    <property type="match status" value="1"/>
</dbReference>
<dbReference type="AlphaFoldDB" id="Q2R4D0"/>
<feature type="domain" description="DUF8040" evidence="2">
    <location>
        <begin position="415"/>
        <end position="508"/>
    </location>
</feature>
<feature type="region of interest" description="Disordered" evidence="1">
    <location>
        <begin position="202"/>
        <end position="240"/>
    </location>
</feature>
<dbReference type="EMBL" id="DP000010">
    <property type="protein sequence ID" value="ABA93620.2"/>
    <property type="molecule type" value="Genomic_DNA"/>
</dbReference>
<accession>Q2R4D0</accession>
<reference evidence="3" key="2">
    <citation type="submission" date="2005-04" db="EMBL/GenBank/DDBJ databases">
        <authorList>
            <person name="Buell C.R."/>
            <person name="Wing R.A."/>
            <person name="McCombie W.A."/>
            <person name="Ouyang S."/>
        </authorList>
    </citation>
    <scope>NUCLEOTIDE SEQUENCE</scope>
</reference>
<protein>
    <submittedName>
        <fullName evidence="3">Transposon protein, putative, CACTA, En/Spm sub-class, expressed</fullName>
    </submittedName>
</protein>
<evidence type="ECO:0000313" key="3">
    <source>
        <dbReference type="EMBL" id="ABA93620.2"/>
    </source>
</evidence>
<gene>
    <name evidence="3" type="ordered locus">LOC_Os11g28910</name>
</gene>
<dbReference type="Pfam" id="PF26138">
    <property type="entry name" value="DUF8040"/>
    <property type="match status" value="1"/>
</dbReference>